<accession>A0A9P6SW50</accession>
<comment type="caution">
    <text evidence="1">The sequence shown here is derived from an EMBL/GenBank/DDBJ whole genome shotgun (WGS) entry which is preliminary data.</text>
</comment>
<sequence length="66" mass="7401">MFNWLTSQLTNAIETQSTSGSLTLRINAINDRTPMVRLESPEGIPEAFYLKDGKGIFIPARDTIMK</sequence>
<keyword evidence="2" id="KW-1185">Reference proteome</keyword>
<organism evidence="1 2">
    <name type="scientific">Entomortierella chlamydospora</name>
    <dbReference type="NCBI Taxonomy" id="101097"/>
    <lineage>
        <taxon>Eukaryota</taxon>
        <taxon>Fungi</taxon>
        <taxon>Fungi incertae sedis</taxon>
        <taxon>Mucoromycota</taxon>
        <taxon>Mortierellomycotina</taxon>
        <taxon>Mortierellomycetes</taxon>
        <taxon>Mortierellales</taxon>
        <taxon>Mortierellaceae</taxon>
        <taxon>Entomortierella</taxon>
    </lineage>
</organism>
<proteinExistence type="predicted"/>
<gene>
    <name evidence="1" type="ORF">BGZ80_004266</name>
</gene>
<reference evidence="1" key="1">
    <citation type="journal article" date="2020" name="Fungal Divers.">
        <title>Resolving the Mortierellaceae phylogeny through synthesis of multi-gene phylogenetics and phylogenomics.</title>
        <authorList>
            <person name="Vandepol N."/>
            <person name="Liber J."/>
            <person name="Desiro A."/>
            <person name="Na H."/>
            <person name="Kennedy M."/>
            <person name="Barry K."/>
            <person name="Grigoriev I.V."/>
            <person name="Miller A.N."/>
            <person name="O'Donnell K."/>
            <person name="Stajich J.E."/>
            <person name="Bonito G."/>
        </authorList>
    </citation>
    <scope>NUCLEOTIDE SEQUENCE</scope>
    <source>
        <strain evidence="1">NRRL 2769</strain>
    </source>
</reference>
<evidence type="ECO:0000313" key="2">
    <source>
        <dbReference type="Proteomes" id="UP000703661"/>
    </source>
</evidence>
<dbReference type="AlphaFoldDB" id="A0A9P6SW50"/>
<feature type="non-terminal residue" evidence="1">
    <location>
        <position position="66"/>
    </location>
</feature>
<name>A0A9P6SW50_9FUNG</name>
<dbReference type="EMBL" id="JAAAID010002195">
    <property type="protein sequence ID" value="KAG0007756.1"/>
    <property type="molecule type" value="Genomic_DNA"/>
</dbReference>
<protein>
    <submittedName>
        <fullName evidence="1">Uncharacterized protein</fullName>
    </submittedName>
</protein>
<evidence type="ECO:0000313" key="1">
    <source>
        <dbReference type="EMBL" id="KAG0007756.1"/>
    </source>
</evidence>
<dbReference type="Proteomes" id="UP000703661">
    <property type="component" value="Unassembled WGS sequence"/>
</dbReference>